<evidence type="ECO:0000313" key="3">
    <source>
        <dbReference type="EMBL" id="CAB9517137.1"/>
    </source>
</evidence>
<name>A0A9N8HLM5_9STRA</name>
<comment type="caution">
    <text evidence="3">The sequence shown here is derived from an EMBL/GenBank/DDBJ whole genome shotgun (WGS) entry which is preliminary data.</text>
</comment>
<feature type="signal peptide" evidence="2">
    <location>
        <begin position="1"/>
        <end position="20"/>
    </location>
</feature>
<dbReference type="Proteomes" id="UP001153069">
    <property type="component" value="Unassembled WGS sequence"/>
</dbReference>
<dbReference type="OrthoDB" id="44083at2759"/>
<reference evidence="3" key="1">
    <citation type="submission" date="2020-06" db="EMBL/GenBank/DDBJ databases">
        <authorList>
            <consortium name="Plant Systems Biology data submission"/>
        </authorList>
    </citation>
    <scope>NUCLEOTIDE SEQUENCE</scope>
    <source>
        <strain evidence="3">D6</strain>
    </source>
</reference>
<accession>A0A9N8HLM5</accession>
<dbReference type="EMBL" id="CAICTM010000833">
    <property type="protein sequence ID" value="CAB9517137.1"/>
    <property type="molecule type" value="Genomic_DNA"/>
</dbReference>
<dbReference type="AlphaFoldDB" id="A0A9N8HLM5"/>
<feature type="transmembrane region" description="Helical" evidence="1">
    <location>
        <begin position="335"/>
        <end position="355"/>
    </location>
</feature>
<proteinExistence type="predicted"/>
<keyword evidence="1" id="KW-0812">Transmembrane</keyword>
<keyword evidence="1" id="KW-0472">Membrane</keyword>
<evidence type="ECO:0000256" key="2">
    <source>
        <dbReference type="SAM" id="SignalP"/>
    </source>
</evidence>
<keyword evidence="2" id="KW-0732">Signal</keyword>
<keyword evidence="4" id="KW-1185">Reference proteome</keyword>
<protein>
    <submittedName>
        <fullName evidence="3">Uncharacterized protein</fullName>
    </submittedName>
</protein>
<gene>
    <name evidence="3" type="ORF">SEMRO_834_G208660.1</name>
</gene>
<evidence type="ECO:0000313" key="4">
    <source>
        <dbReference type="Proteomes" id="UP001153069"/>
    </source>
</evidence>
<evidence type="ECO:0000256" key="1">
    <source>
        <dbReference type="SAM" id="Phobius"/>
    </source>
</evidence>
<keyword evidence="1" id="KW-1133">Transmembrane helix</keyword>
<feature type="chain" id="PRO_5040193906" evidence="2">
    <location>
        <begin position="21"/>
        <end position="379"/>
    </location>
</feature>
<sequence length="379" mass="42012">MRRLLIAATAIAGALGGTVAAPVFPGGRRLEDSATFEYNDLSTYSVVFEKCQFVKAYEDEVAEDEDNDTPLATKHFVVYRLCPSDSCENSCEENYGTYVVEVDTYLQTTIEYQTQAFEDMCDNCDEKCNEDGGYCSGCGLICYNYENLENNGYVDAAQFVECQELEYGDDDGLQLYIGPTCSSGGDKIAVGLFSDENCWEPYTDLDVEEVLGGKLSYHLLSHASKDEGTVCLTCLESNDDEDEQNDQDQADYDDVNEMCENLYYAAAKCESKTGLEGGFVQTNREDQDYENQVENEFMACTFINSLLWGSYTETGEIDIDSKRDVVIQQATPLQILSLSLLSLSLVGLAGAIVYLRRRIDTQFPDTKTSFVANPGGQLA</sequence>
<organism evidence="3 4">
    <name type="scientific">Seminavis robusta</name>
    <dbReference type="NCBI Taxonomy" id="568900"/>
    <lineage>
        <taxon>Eukaryota</taxon>
        <taxon>Sar</taxon>
        <taxon>Stramenopiles</taxon>
        <taxon>Ochrophyta</taxon>
        <taxon>Bacillariophyta</taxon>
        <taxon>Bacillariophyceae</taxon>
        <taxon>Bacillariophycidae</taxon>
        <taxon>Naviculales</taxon>
        <taxon>Naviculaceae</taxon>
        <taxon>Seminavis</taxon>
    </lineage>
</organism>